<proteinExistence type="predicted"/>
<organism evidence="1 2">
    <name type="scientific">Ogataea philodendri</name>
    <dbReference type="NCBI Taxonomy" id="1378263"/>
    <lineage>
        <taxon>Eukaryota</taxon>
        <taxon>Fungi</taxon>
        <taxon>Dikarya</taxon>
        <taxon>Ascomycota</taxon>
        <taxon>Saccharomycotina</taxon>
        <taxon>Pichiomycetes</taxon>
        <taxon>Pichiales</taxon>
        <taxon>Pichiaceae</taxon>
        <taxon>Ogataea</taxon>
    </lineage>
</organism>
<sequence>MTVEVASAPVHQKSLGHLTEFRSGNHDHDLPQETIDLEIATLRRKLEAKPTFDPNLKFDPAKHLVFKDEYYKTTKQCTLDDLSIGRTRVAPVCDFAAAFPFPLLSQEAVDMMLWEAINPDTIAELARTPNLSTNATRLDFHVNGHTEQQSPFTKALFKSRELTSILEGFTKVKMDPVYECDRGFFNFSLASLKPDEIKAGQMSKEQLMQEYSKQNQKNGEEIPSTLGLHYDSNTFALVIMMDIGDDAVGGETGIITGDNKVYRVPEPKPGYATLIQGMVLRHVATKPITNSNRIACICGYGLASPENLDNCVLTTLKPSVLPRKSFDAFYRDWTSYRLTNLEKHLQYYKEKLLAEFDAGVPFDQPAFIKKCVEMEKYLRQTWCEMEAVNNDKFPPAQFNVPYEELPDYE</sequence>
<dbReference type="RefSeq" id="XP_046061852.1">
    <property type="nucleotide sequence ID" value="XM_046204312.1"/>
</dbReference>
<reference evidence="1" key="1">
    <citation type="journal article" date="2021" name="Open Biol.">
        <title>Shared evolutionary footprints suggest mitochondrial oxidative damage underlies multiple complex I losses in fungi.</title>
        <authorList>
            <person name="Schikora-Tamarit M.A."/>
            <person name="Marcet-Houben M."/>
            <person name="Nosek J."/>
            <person name="Gabaldon T."/>
        </authorList>
    </citation>
    <scope>NUCLEOTIDE SEQUENCE</scope>
    <source>
        <strain evidence="1">CBS6075</strain>
    </source>
</reference>
<protein>
    <recommendedName>
        <fullName evidence="3">Fe2OG dioxygenase domain-containing protein</fullName>
    </recommendedName>
</protein>
<accession>A0A9P8P870</accession>
<dbReference type="GeneID" id="70235313"/>
<dbReference type="PANTHER" id="PTHR41677">
    <property type="entry name" value="YALI0B19030P"/>
    <property type="match status" value="1"/>
</dbReference>
<evidence type="ECO:0008006" key="3">
    <source>
        <dbReference type="Google" id="ProtNLM"/>
    </source>
</evidence>
<comment type="caution">
    <text evidence="1">The sequence shown here is derived from an EMBL/GenBank/DDBJ whole genome shotgun (WGS) entry which is preliminary data.</text>
</comment>
<gene>
    <name evidence="1" type="ORF">OGAPHI_003346</name>
</gene>
<evidence type="ECO:0000313" key="2">
    <source>
        <dbReference type="Proteomes" id="UP000769157"/>
    </source>
</evidence>
<name>A0A9P8P870_9ASCO</name>
<dbReference type="OrthoDB" id="10256055at2759"/>
<keyword evidence="2" id="KW-1185">Reference proteome</keyword>
<reference evidence="1" key="2">
    <citation type="submission" date="2021-01" db="EMBL/GenBank/DDBJ databases">
        <authorList>
            <person name="Schikora-Tamarit M.A."/>
        </authorList>
    </citation>
    <scope>NUCLEOTIDE SEQUENCE</scope>
    <source>
        <strain evidence="1">CBS6075</strain>
    </source>
</reference>
<dbReference type="AlphaFoldDB" id="A0A9P8P870"/>
<dbReference type="EMBL" id="JAEUBE010000199">
    <property type="protein sequence ID" value="KAH3666896.1"/>
    <property type="molecule type" value="Genomic_DNA"/>
</dbReference>
<evidence type="ECO:0000313" key="1">
    <source>
        <dbReference type="EMBL" id="KAH3666896.1"/>
    </source>
</evidence>
<dbReference type="PANTHER" id="PTHR41677:SF1">
    <property type="entry name" value="FE2OG DIOXYGENASE DOMAIN-CONTAINING PROTEIN"/>
    <property type="match status" value="1"/>
</dbReference>
<dbReference type="Proteomes" id="UP000769157">
    <property type="component" value="Unassembled WGS sequence"/>
</dbReference>